<dbReference type="FunFam" id="3.30.70.270:FF:000001">
    <property type="entry name" value="Diguanylate cyclase domain protein"/>
    <property type="match status" value="1"/>
</dbReference>
<dbReference type="InterPro" id="IPR035965">
    <property type="entry name" value="PAS-like_dom_sf"/>
</dbReference>
<name>A0A6V8NA12_9BACT</name>
<evidence type="ECO:0000256" key="4">
    <source>
        <dbReference type="ARBA" id="ARBA00022679"/>
    </source>
</evidence>
<dbReference type="Pfam" id="PF00672">
    <property type="entry name" value="HAMP"/>
    <property type="match status" value="1"/>
</dbReference>
<protein>
    <recommendedName>
        <fullName evidence="18">Diguanylate cyclase</fullName>
    </recommendedName>
</protein>
<proteinExistence type="predicted"/>
<dbReference type="Gene3D" id="3.30.450.20">
    <property type="entry name" value="PAS domain"/>
    <property type="match status" value="2"/>
</dbReference>
<dbReference type="NCBIfam" id="TIGR00254">
    <property type="entry name" value="GGDEF"/>
    <property type="match status" value="1"/>
</dbReference>
<dbReference type="GO" id="GO:0005886">
    <property type="term" value="C:plasma membrane"/>
    <property type="evidence" value="ECO:0007669"/>
    <property type="project" value="UniProtKB-SubCell"/>
</dbReference>
<sequence length="702" mass="77469">MRRHQIKTKVGLSVSLLMVGIIFLFSSVINDHFESQLKQLISKQQFSMVTEICDSIDADLQDAQQALMAEAPLFLSIDPRRPEEAQRLLDSRPALHTIFDNALFLFSAEGKIIVESPYIKGRRGRDIAFREYYKKTVATMRPQISDPYVSTHTPGKPAVILTVPLINSQGRLLAILAGSLDLTRDNFLGKLSRVKIGDTGYLYLYNSSRTLIMHPDPARIMKQDLKPGVNRAFDKGIAGFEGTEESLNSKGISSLTTVRHLKKTDWILAANFPIKEAYAPITKAKQYANIAALSGAGVSVVIVWLLMHYQMAPLSRFTERIRTLSMRDGVPEQVPPSTSAEIADLGTAFNEMVLRLATEHLALQEAITSLENEKAKTQAIIAAMGVGLTIMNTQFRVTYQNQQGIALMGNHVGKLCYQAFEHHNSVCPGCPMALAFQDGLIHSSVRSVSPFGQQIFTEVTASPLRNASGQIIAGIEVVRDITEKRRMEETIEHLAFHDTLTGLPNRHLFHDHLRQAIAFAARNNQLLAVMFIDLDCFKSVNDEFGHAIGDQLLQGVAKRLKACCCRSGDTIARYGGDEFLVILSDLQNSDNAAVVARHVVDELSRAFVLSEQQVQSSVSIGISLYPQDGQDGETLVRNADLAMYQAKERGRNDFCFHQPSAEESAAERPAESSVLPALPVDLGRCLTHPPTAERPGSERGCS</sequence>
<dbReference type="PANTHER" id="PTHR44757:SF2">
    <property type="entry name" value="BIOFILM ARCHITECTURE MAINTENANCE PROTEIN MBAA"/>
    <property type="match status" value="1"/>
</dbReference>
<keyword evidence="11 12" id="KW-0472">Membrane</keyword>
<dbReference type="InterPro" id="IPR043128">
    <property type="entry name" value="Rev_trsase/Diguanyl_cyclase"/>
</dbReference>
<dbReference type="PROSITE" id="PS50885">
    <property type="entry name" value="HAMP"/>
    <property type="match status" value="1"/>
</dbReference>
<dbReference type="SMART" id="SM00304">
    <property type="entry name" value="HAMP"/>
    <property type="match status" value="1"/>
</dbReference>
<dbReference type="Pfam" id="PF08448">
    <property type="entry name" value="PAS_4"/>
    <property type="match status" value="1"/>
</dbReference>
<dbReference type="Pfam" id="PF02743">
    <property type="entry name" value="dCache_1"/>
    <property type="match status" value="1"/>
</dbReference>
<feature type="domain" description="GGDEF" evidence="15">
    <location>
        <begin position="525"/>
        <end position="659"/>
    </location>
</feature>
<comment type="subcellular location">
    <subcellularLocation>
        <location evidence="1">Cell membrane</location>
        <topology evidence="1">Multi-pass membrane protein</topology>
    </subcellularLocation>
</comment>
<feature type="transmembrane region" description="Helical" evidence="12">
    <location>
        <begin position="12"/>
        <end position="29"/>
    </location>
</feature>
<dbReference type="InterPro" id="IPR052155">
    <property type="entry name" value="Biofilm_reg_signaling"/>
</dbReference>
<evidence type="ECO:0000259" key="15">
    <source>
        <dbReference type="PROSITE" id="PS50887"/>
    </source>
</evidence>
<dbReference type="Gene3D" id="3.30.70.270">
    <property type="match status" value="1"/>
</dbReference>
<dbReference type="GO" id="GO:0000160">
    <property type="term" value="P:phosphorelay signal transduction system"/>
    <property type="evidence" value="ECO:0007669"/>
    <property type="project" value="UniProtKB-KW"/>
</dbReference>
<evidence type="ECO:0000256" key="6">
    <source>
        <dbReference type="ARBA" id="ARBA00022741"/>
    </source>
</evidence>
<feature type="domain" description="HAMP" evidence="14">
    <location>
        <begin position="308"/>
        <end position="361"/>
    </location>
</feature>
<keyword evidence="3" id="KW-0597">Phosphoprotein</keyword>
<dbReference type="SMART" id="SM00267">
    <property type="entry name" value="GGDEF"/>
    <property type="match status" value="1"/>
</dbReference>
<dbReference type="SUPFAM" id="SSF55785">
    <property type="entry name" value="PYP-like sensor domain (PAS domain)"/>
    <property type="match status" value="1"/>
</dbReference>
<feature type="transmembrane region" description="Helical" evidence="12">
    <location>
        <begin position="287"/>
        <end position="307"/>
    </location>
</feature>
<keyword evidence="5 12" id="KW-0812">Transmembrane</keyword>
<keyword evidence="7" id="KW-0418">Kinase</keyword>
<dbReference type="InterPro" id="IPR013656">
    <property type="entry name" value="PAS_4"/>
</dbReference>
<reference evidence="17" key="1">
    <citation type="submission" date="2020-06" db="EMBL/GenBank/DDBJ databases">
        <title>Draft genomic sequecing of Geomonas sp. Red745.</title>
        <authorList>
            <person name="Itoh H."/>
            <person name="Xu Z.X."/>
            <person name="Ushijima N."/>
            <person name="Masuda Y."/>
            <person name="Shiratori Y."/>
            <person name="Senoo K."/>
        </authorList>
    </citation>
    <scope>NUCLEOTIDE SEQUENCE [LARGE SCALE GENOMIC DNA]</scope>
    <source>
        <strain evidence="17">Red745</strain>
    </source>
</reference>
<evidence type="ECO:0008006" key="18">
    <source>
        <dbReference type="Google" id="ProtNLM"/>
    </source>
</evidence>
<evidence type="ECO:0000256" key="5">
    <source>
        <dbReference type="ARBA" id="ARBA00022692"/>
    </source>
</evidence>
<dbReference type="SUPFAM" id="SSF103190">
    <property type="entry name" value="Sensory domain-like"/>
    <property type="match status" value="1"/>
</dbReference>
<evidence type="ECO:0000256" key="2">
    <source>
        <dbReference type="ARBA" id="ARBA00022475"/>
    </source>
</evidence>
<evidence type="ECO:0000313" key="17">
    <source>
        <dbReference type="Proteomes" id="UP000587586"/>
    </source>
</evidence>
<dbReference type="PROSITE" id="PS50113">
    <property type="entry name" value="PAC"/>
    <property type="match status" value="1"/>
</dbReference>
<dbReference type="SUPFAM" id="SSF55073">
    <property type="entry name" value="Nucleotide cyclase"/>
    <property type="match status" value="1"/>
</dbReference>
<dbReference type="PROSITE" id="PS50887">
    <property type="entry name" value="GGDEF"/>
    <property type="match status" value="1"/>
</dbReference>
<evidence type="ECO:0000313" key="16">
    <source>
        <dbReference type="EMBL" id="GFO68657.1"/>
    </source>
</evidence>
<evidence type="ECO:0000256" key="10">
    <source>
        <dbReference type="ARBA" id="ARBA00023012"/>
    </source>
</evidence>
<dbReference type="RefSeq" id="WP_183361213.1">
    <property type="nucleotide sequence ID" value="NZ_BLXZ01000004.1"/>
</dbReference>
<keyword evidence="10" id="KW-0902">Two-component regulatory system</keyword>
<evidence type="ECO:0000256" key="9">
    <source>
        <dbReference type="ARBA" id="ARBA00022989"/>
    </source>
</evidence>
<dbReference type="Pfam" id="PF00990">
    <property type="entry name" value="GGDEF"/>
    <property type="match status" value="1"/>
</dbReference>
<dbReference type="InterPro" id="IPR000700">
    <property type="entry name" value="PAS-assoc_C"/>
</dbReference>
<evidence type="ECO:0000259" key="13">
    <source>
        <dbReference type="PROSITE" id="PS50113"/>
    </source>
</evidence>
<feature type="domain" description="PAC" evidence="13">
    <location>
        <begin position="441"/>
        <end position="493"/>
    </location>
</feature>
<evidence type="ECO:0000256" key="8">
    <source>
        <dbReference type="ARBA" id="ARBA00022840"/>
    </source>
</evidence>
<keyword evidence="2" id="KW-1003">Cell membrane</keyword>
<dbReference type="CDD" id="cd06225">
    <property type="entry name" value="HAMP"/>
    <property type="match status" value="1"/>
</dbReference>
<evidence type="ECO:0000256" key="11">
    <source>
        <dbReference type="ARBA" id="ARBA00023136"/>
    </source>
</evidence>
<dbReference type="CDD" id="cd12914">
    <property type="entry name" value="PDC1_DGC_like"/>
    <property type="match status" value="1"/>
</dbReference>
<dbReference type="PANTHER" id="PTHR44757">
    <property type="entry name" value="DIGUANYLATE CYCLASE DGCP"/>
    <property type="match status" value="1"/>
</dbReference>
<keyword evidence="4" id="KW-0808">Transferase</keyword>
<dbReference type="InterPro" id="IPR033479">
    <property type="entry name" value="dCache_1"/>
</dbReference>
<keyword evidence="9 12" id="KW-1133">Transmembrane helix</keyword>
<dbReference type="CDD" id="cd01949">
    <property type="entry name" value="GGDEF"/>
    <property type="match status" value="1"/>
</dbReference>
<organism evidence="16 17">
    <name type="scientific">Geomonas limicola</name>
    <dbReference type="NCBI Taxonomy" id="2740186"/>
    <lineage>
        <taxon>Bacteria</taxon>
        <taxon>Pseudomonadati</taxon>
        <taxon>Thermodesulfobacteriota</taxon>
        <taxon>Desulfuromonadia</taxon>
        <taxon>Geobacterales</taxon>
        <taxon>Geobacteraceae</taxon>
        <taxon>Geomonas</taxon>
    </lineage>
</organism>
<keyword evidence="6" id="KW-0547">Nucleotide-binding</keyword>
<dbReference type="InterPro" id="IPR029151">
    <property type="entry name" value="Sensor-like_sf"/>
</dbReference>
<keyword evidence="8" id="KW-0067">ATP-binding</keyword>
<dbReference type="InterPro" id="IPR000160">
    <property type="entry name" value="GGDEF_dom"/>
</dbReference>
<dbReference type="InterPro" id="IPR029787">
    <property type="entry name" value="Nucleotide_cyclase"/>
</dbReference>
<evidence type="ECO:0000256" key="3">
    <source>
        <dbReference type="ARBA" id="ARBA00022553"/>
    </source>
</evidence>
<evidence type="ECO:0000256" key="12">
    <source>
        <dbReference type="SAM" id="Phobius"/>
    </source>
</evidence>
<comment type="caution">
    <text evidence="16">The sequence shown here is derived from an EMBL/GenBank/DDBJ whole genome shotgun (WGS) entry which is preliminary data.</text>
</comment>
<dbReference type="InterPro" id="IPR003660">
    <property type="entry name" value="HAMP_dom"/>
</dbReference>
<evidence type="ECO:0000256" key="1">
    <source>
        <dbReference type="ARBA" id="ARBA00004651"/>
    </source>
</evidence>
<dbReference type="EMBL" id="BLXZ01000004">
    <property type="protein sequence ID" value="GFO68657.1"/>
    <property type="molecule type" value="Genomic_DNA"/>
</dbReference>
<keyword evidence="17" id="KW-1185">Reference proteome</keyword>
<dbReference type="Gene3D" id="6.10.340.10">
    <property type="match status" value="1"/>
</dbReference>
<dbReference type="AlphaFoldDB" id="A0A6V8NA12"/>
<dbReference type="GO" id="GO:0005524">
    <property type="term" value="F:ATP binding"/>
    <property type="evidence" value="ECO:0007669"/>
    <property type="project" value="UniProtKB-KW"/>
</dbReference>
<evidence type="ECO:0000256" key="7">
    <source>
        <dbReference type="ARBA" id="ARBA00022777"/>
    </source>
</evidence>
<dbReference type="Proteomes" id="UP000587586">
    <property type="component" value="Unassembled WGS sequence"/>
</dbReference>
<dbReference type="GO" id="GO:0016301">
    <property type="term" value="F:kinase activity"/>
    <property type="evidence" value="ECO:0007669"/>
    <property type="project" value="UniProtKB-KW"/>
</dbReference>
<evidence type="ECO:0000259" key="14">
    <source>
        <dbReference type="PROSITE" id="PS50885"/>
    </source>
</evidence>
<accession>A0A6V8NA12</accession>
<dbReference type="CDD" id="cd12912">
    <property type="entry name" value="PDC2_MCP_like"/>
    <property type="match status" value="1"/>
</dbReference>
<gene>
    <name evidence="16" type="ORF">GMLC_22360</name>
</gene>